<dbReference type="Pfam" id="PF21788">
    <property type="entry name" value="TNP-like_GBD"/>
    <property type="match status" value="1"/>
</dbReference>
<comment type="caution">
    <text evidence="2">The sequence shown here is derived from an EMBL/GenBank/DDBJ whole genome shotgun (WGS) entry which is preliminary data.</text>
</comment>
<dbReference type="AlphaFoldDB" id="A0AA38IPK8"/>
<dbReference type="EMBL" id="JALNTZ010000002">
    <property type="protein sequence ID" value="KAJ3661783.1"/>
    <property type="molecule type" value="Genomic_DNA"/>
</dbReference>
<dbReference type="InterPro" id="IPR048366">
    <property type="entry name" value="TNP-like_GBD"/>
</dbReference>
<evidence type="ECO:0000313" key="3">
    <source>
        <dbReference type="Proteomes" id="UP001168821"/>
    </source>
</evidence>
<reference evidence="2" key="1">
    <citation type="journal article" date="2023" name="G3 (Bethesda)">
        <title>Whole genome assemblies of Zophobas morio and Tenebrio molitor.</title>
        <authorList>
            <person name="Kaur S."/>
            <person name="Stinson S.A."/>
            <person name="diCenzo G.C."/>
        </authorList>
    </citation>
    <scope>NUCLEOTIDE SEQUENCE</scope>
    <source>
        <strain evidence="2">QUZm001</strain>
    </source>
</reference>
<evidence type="ECO:0000259" key="1">
    <source>
        <dbReference type="Pfam" id="PF21788"/>
    </source>
</evidence>
<feature type="domain" description="Transposable element P transposase-like GTP-binding insertion" evidence="1">
    <location>
        <begin position="15"/>
        <end position="105"/>
    </location>
</feature>
<evidence type="ECO:0000313" key="2">
    <source>
        <dbReference type="EMBL" id="KAJ3661783.1"/>
    </source>
</evidence>
<keyword evidence="3" id="KW-1185">Reference proteome</keyword>
<accession>A0AA38IPK8</accession>
<organism evidence="2 3">
    <name type="scientific">Zophobas morio</name>
    <dbReference type="NCBI Taxonomy" id="2755281"/>
    <lineage>
        <taxon>Eukaryota</taxon>
        <taxon>Metazoa</taxon>
        <taxon>Ecdysozoa</taxon>
        <taxon>Arthropoda</taxon>
        <taxon>Hexapoda</taxon>
        <taxon>Insecta</taxon>
        <taxon>Pterygota</taxon>
        <taxon>Neoptera</taxon>
        <taxon>Endopterygota</taxon>
        <taxon>Coleoptera</taxon>
        <taxon>Polyphaga</taxon>
        <taxon>Cucujiformia</taxon>
        <taxon>Tenebrionidae</taxon>
        <taxon>Zophobas</taxon>
    </lineage>
</organism>
<name>A0AA38IPK8_9CUCU</name>
<sequence>MVQEQEIIPLYDEPHLIKGIRNNMLTKNLVWEVDGEILIAKWDIIVEVYGNDSACGELRALYKITHLHVMPNRIPKMKVSYATQVLCYSMASTIKLVGFTEIRDTQNFGNKLSDTWALCTL</sequence>
<dbReference type="Proteomes" id="UP001168821">
    <property type="component" value="Unassembled WGS sequence"/>
</dbReference>
<protein>
    <recommendedName>
        <fullName evidence="1">Transposable element P transposase-like GTP-binding insertion domain-containing protein</fullName>
    </recommendedName>
</protein>
<gene>
    <name evidence="2" type="ORF">Zmor_006167</name>
</gene>
<proteinExistence type="predicted"/>